<dbReference type="EC" id="2.7.1.33" evidence="6 16"/>
<dbReference type="OrthoDB" id="9804707at2"/>
<dbReference type="eggNOG" id="COG1521">
    <property type="taxonomic scope" value="Bacteria"/>
</dbReference>
<evidence type="ECO:0000256" key="12">
    <source>
        <dbReference type="ARBA" id="ARBA00022958"/>
    </source>
</evidence>
<evidence type="ECO:0000256" key="7">
    <source>
        <dbReference type="ARBA" id="ARBA00022490"/>
    </source>
</evidence>
<gene>
    <name evidence="16" type="primary">coaX</name>
    <name evidence="17" type="ORF">HQ36_02930</name>
</gene>
<reference evidence="17 18" key="1">
    <citation type="submission" date="2014-08" db="EMBL/GenBank/DDBJ databases">
        <title>Porphyromonas gingivicanis strain:COT-022_OH1391 Genome sequencing.</title>
        <authorList>
            <person name="Wallis C."/>
            <person name="Deusch O."/>
            <person name="O'Flynn C."/>
            <person name="Davis I."/>
            <person name="Jospin G."/>
            <person name="Darling A.E."/>
            <person name="Coil D.A."/>
            <person name="Alexiev A."/>
            <person name="Horsfall A."/>
            <person name="Kirkwood N."/>
            <person name="Harris S."/>
            <person name="Eisen J.A."/>
        </authorList>
    </citation>
    <scope>NUCLEOTIDE SEQUENCE [LARGE SCALE GENOMIC DNA]</scope>
    <source>
        <strain evidence="18">COT-022 OH1391</strain>
    </source>
</reference>
<evidence type="ECO:0000256" key="11">
    <source>
        <dbReference type="ARBA" id="ARBA00022840"/>
    </source>
</evidence>
<keyword evidence="16" id="KW-0479">Metal-binding</keyword>
<dbReference type="InterPro" id="IPR043129">
    <property type="entry name" value="ATPase_NBD"/>
</dbReference>
<keyword evidence="11 16" id="KW-0067">ATP-binding</keyword>
<dbReference type="AlphaFoldDB" id="A0A0A2G662"/>
<name>A0A0A2G662_9PORP</name>
<keyword evidence="10 16" id="KW-0418">Kinase</keyword>
<comment type="cofactor">
    <cofactor evidence="16">
        <name>NH4(+)</name>
        <dbReference type="ChEBI" id="CHEBI:28938"/>
    </cofactor>
    <cofactor evidence="16">
        <name>K(+)</name>
        <dbReference type="ChEBI" id="CHEBI:29103"/>
    </cofactor>
    <text evidence="16">A monovalent cation. Ammonium or potassium.</text>
</comment>
<evidence type="ECO:0000256" key="5">
    <source>
        <dbReference type="ARBA" id="ARBA00011738"/>
    </source>
</evidence>
<comment type="catalytic activity">
    <reaction evidence="1 16">
        <text>(R)-pantothenate + ATP = (R)-4'-phosphopantothenate + ADP + H(+)</text>
        <dbReference type="Rhea" id="RHEA:16373"/>
        <dbReference type="ChEBI" id="CHEBI:10986"/>
        <dbReference type="ChEBI" id="CHEBI:15378"/>
        <dbReference type="ChEBI" id="CHEBI:29032"/>
        <dbReference type="ChEBI" id="CHEBI:30616"/>
        <dbReference type="ChEBI" id="CHEBI:456216"/>
        <dbReference type="EC" id="2.7.1.33"/>
    </reaction>
</comment>
<protein>
    <recommendedName>
        <fullName evidence="15 16">Type III pantothenate kinase</fullName>
        <ecNumber evidence="6 16">2.7.1.33</ecNumber>
    </recommendedName>
    <alternativeName>
        <fullName evidence="16">PanK-III</fullName>
    </alternativeName>
    <alternativeName>
        <fullName evidence="16">Pantothenic acid kinase</fullName>
    </alternativeName>
</protein>
<dbReference type="GO" id="GO:0004594">
    <property type="term" value="F:pantothenate kinase activity"/>
    <property type="evidence" value="ECO:0007669"/>
    <property type="project" value="UniProtKB-UniRule"/>
</dbReference>
<comment type="caution">
    <text evidence="16">Lacks conserved residue(s) required for the propagation of feature annotation.</text>
</comment>
<dbReference type="CDD" id="cd24015">
    <property type="entry name" value="ASKHA_NBD_PanK-III"/>
    <property type="match status" value="1"/>
</dbReference>
<comment type="cofactor">
    <cofactor evidence="2">
        <name>K(+)</name>
        <dbReference type="ChEBI" id="CHEBI:29103"/>
    </cofactor>
</comment>
<evidence type="ECO:0000256" key="8">
    <source>
        <dbReference type="ARBA" id="ARBA00022679"/>
    </source>
</evidence>
<keyword evidence="18" id="KW-1185">Reference proteome</keyword>
<keyword evidence="7 16" id="KW-0963">Cytoplasm</keyword>
<evidence type="ECO:0000256" key="2">
    <source>
        <dbReference type="ARBA" id="ARBA00001958"/>
    </source>
</evidence>
<feature type="binding site" evidence="16">
    <location>
        <begin position="99"/>
        <end position="102"/>
    </location>
    <ligand>
        <name>substrate</name>
    </ligand>
</feature>
<evidence type="ECO:0000256" key="10">
    <source>
        <dbReference type="ARBA" id="ARBA00022777"/>
    </source>
</evidence>
<evidence type="ECO:0000256" key="1">
    <source>
        <dbReference type="ARBA" id="ARBA00001206"/>
    </source>
</evidence>
<feature type="active site" description="Proton acceptor" evidence="16">
    <location>
        <position position="101"/>
    </location>
</feature>
<sequence>MLRTRNILIDRGNTYCKVTLSDDGKLSEQILFRELSQSDLASLCDVPSNVSLRALYSAVGTSESRVIEFLRERCSFFLYLDEKTEIPLKEIRYHRRQLGADRIALAVGAYEIAPKGHEILVIDIGTAITYERISSAGVYLGGNISPGPLTRSISLHQATAKLPQVELAIAYKDLGNTTEEAILAGIMDGILFEIEGYCRKIKDQHPLYTVLLTGGYAPYFADKLKSVTFVEPNLVMKGLDKLLEYNVQKAQFEH</sequence>
<evidence type="ECO:0000256" key="13">
    <source>
        <dbReference type="ARBA" id="ARBA00022993"/>
    </source>
</evidence>
<evidence type="ECO:0000256" key="15">
    <source>
        <dbReference type="ARBA" id="ARBA00040883"/>
    </source>
</evidence>
<proteinExistence type="inferred from homology"/>
<evidence type="ECO:0000256" key="16">
    <source>
        <dbReference type="HAMAP-Rule" id="MF_01274"/>
    </source>
</evidence>
<dbReference type="PANTHER" id="PTHR34265:SF1">
    <property type="entry name" value="TYPE III PANTOTHENATE KINASE"/>
    <property type="match status" value="1"/>
</dbReference>
<comment type="subcellular location">
    <subcellularLocation>
        <location evidence="3 16">Cytoplasm</location>
    </subcellularLocation>
</comment>
<evidence type="ECO:0000256" key="4">
    <source>
        <dbReference type="ARBA" id="ARBA00005225"/>
    </source>
</evidence>
<evidence type="ECO:0000256" key="3">
    <source>
        <dbReference type="ARBA" id="ARBA00004496"/>
    </source>
</evidence>
<dbReference type="HAMAP" id="MF_01274">
    <property type="entry name" value="Pantothen_kinase_3"/>
    <property type="match status" value="1"/>
</dbReference>
<dbReference type="NCBIfam" id="TIGR00671">
    <property type="entry name" value="baf"/>
    <property type="match status" value="1"/>
</dbReference>
<evidence type="ECO:0000313" key="18">
    <source>
        <dbReference type="Proteomes" id="UP000030134"/>
    </source>
</evidence>
<dbReference type="InterPro" id="IPR004619">
    <property type="entry name" value="Type_III_PanK"/>
</dbReference>
<dbReference type="STRING" id="266762.HQ36_02930"/>
<comment type="pathway">
    <text evidence="4 16">Cofactor biosynthesis; coenzyme A biosynthesis; CoA from (R)-pantothenate: step 1/5.</text>
</comment>
<accession>A0A0A2G662</accession>
<feature type="binding site" evidence="16">
    <location>
        <begin position="10"/>
        <end position="17"/>
    </location>
    <ligand>
        <name>ATP</name>
        <dbReference type="ChEBI" id="CHEBI:30616"/>
    </ligand>
</feature>
<feature type="binding site" evidence="16">
    <location>
        <position position="126"/>
    </location>
    <ligand>
        <name>ATP</name>
        <dbReference type="ChEBI" id="CHEBI:30616"/>
    </ligand>
</feature>
<comment type="function">
    <text evidence="16">Catalyzes the phosphorylation of pantothenate (Pan), the first step in CoA biosynthesis.</text>
</comment>
<dbReference type="PANTHER" id="PTHR34265">
    <property type="entry name" value="TYPE III PANTOTHENATE KINASE"/>
    <property type="match status" value="1"/>
</dbReference>
<feature type="binding site" evidence="16">
    <location>
        <position position="178"/>
    </location>
    <ligand>
        <name>substrate</name>
    </ligand>
</feature>
<dbReference type="SUPFAM" id="SSF53067">
    <property type="entry name" value="Actin-like ATPase domain"/>
    <property type="match status" value="2"/>
</dbReference>
<dbReference type="GO" id="GO:0046872">
    <property type="term" value="F:metal ion binding"/>
    <property type="evidence" value="ECO:0007669"/>
    <property type="project" value="UniProtKB-KW"/>
</dbReference>
<dbReference type="Gene3D" id="3.30.420.40">
    <property type="match status" value="1"/>
</dbReference>
<dbReference type="RefSeq" id="WP_036883367.1">
    <property type="nucleotide sequence ID" value="NZ_JQZW01000008.1"/>
</dbReference>
<dbReference type="Proteomes" id="UP000030134">
    <property type="component" value="Unassembled WGS sequence"/>
</dbReference>
<keyword evidence="12 16" id="KW-0630">Potassium</keyword>
<evidence type="ECO:0000256" key="9">
    <source>
        <dbReference type="ARBA" id="ARBA00022741"/>
    </source>
</evidence>
<comment type="similarity">
    <text evidence="14 16">Belongs to the type III pantothenate kinase family.</text>
</comment>
<dbReference type="EMBL" id="JQZW01000008">
    <property type="protein sequence ID" value="KGN97902.1"/>
    <property type="molecule type" value="Genomic_DNA"/>
</dbReference>
<feature type="binding site" evidence="16">
    <location>
        <position position="123"/>
    </location>
    <ligand>
        <name>K(+)</name>
        <dbReference type="ChEBI" id="CHEBI:29103"/>
    </ligand>
</feature>
<evidence type="ECO:0000313" key="17">
    <source>
        <dbReference type="EMBL" id="KGN97902.1"/>
    </source>
</evidence>
<comment type="subunit">
    <text evidence="5 16">Homodimer.</text>
</comment>
<keyword evidence="13 16" id="KW-0173">Coenzyme A biosynthesis</keyword>
<dbReference type="GO" id="GO:0005524">
    <property type="term" value="F:ATP binding"/>
    <property type="evidence" value="ECO:0007669"/>
    <property type="project" value="UniProtKB-UniRule"/>
</dbReference>
<comment type="caution">
    <text evidence="17">The sequence shown here is derived from an EMBL/GenBank/DDBJ whole genome shotgun (WGS) entry which is preliminary data.</text>
</comment>
<dbReference type="GO" id="GO:0015937">
    <property type="term" value="P:coenzyme A biosynthetic process"/>
    <property type="evidence" value="ECO:0007669"/>
    <property type="project" value="UniProtKB-UniRule"/>
</dbReference>
<organism evidence="17 18">
    <name type="scientific">Porphyromonas gingivicanis</name>
    <dbReference type="NCBI Taxonomy" id="266762"/>
    <lineage>
        <taxon>Bacteria</taxon>
        <taxon>Pseudomonadati</taxon>
        <taxon>Bacteroidota</taxon>
        <taxon>Bacteroidia</taxon>
        <taxon>Bacteroidales</taxon>
        <taxon>Porphyromonadaceae</taxon>
        <taxon>Porphyromonas</taxon>
    </lineage>
</organism>
<evidence type="ECO:0000256" key="6">
    <source>
        <dbReference type="ARBA" id="ARBA00012102"/>
    </source>
</evidence>
<dbReference type="Pfam" id="PF03309">
    <property type="entry name" value="Pan_kinase"/>
    <property type="match status" value="1"/>
</dbReference>
<keyword evidence="9 16" id="KW-0547">Nucleotide-binding</keyword>
<keyword evidence="8 16" id="KW-0808">Transferase</keyword>
<evidence type="ECO:0000256" key="14">
    <source>
        <dbReference type="ARBA" id="ARBA00038036"/>
    </source>
</evidence>
<dbReference type="GO" id="GO:0005737">
    <property type="term" value="C:cytoplasm"/>
    <property type="evidence" value="ECO:0007669"/>
    <property type="project" value="UniProtKB-SubCell"/>
</dbReference>
<dbReference type="UniPathway" id="UPA00241">
    <property type="reaction ID" value="UER00352"/>
</dbReference>